<gene>
    <name evidence="1" type="ORF">S01H1_46330</name>
</gene>
<protein>
    <submittedName>
        <fullName evidence="1">Uncharacterized protein</fullName>
    </submittedName>
</protein>
<accession>X0UMV0</accession>
<dbReference type="EMBL" id="BARS01029664">
    <property type="protein sequence ID" value="GAG07084.1"/>
    <property type="molecule type" value="Genomic_DNA"/>
</dbReference>
<comment type="caution">
    <text evidence="1">The sequence shown here is derived from an EMBL/GenBank/DDBJ whole genome shotgun (WGS) entry which is preliminary data.</text>
</comment>
<proteinExistence type="predicted"/>
<reference evidence="1" key="1">
    <citation type="journal article" date="2014" name="Front. Microbiol.">
        <title>High frequency of phylogenetically diverse reductive dehalogenase-homologous genes in deep subseafloor sedimentary metagenomes.</title>
        <authorList>
            <person name="Kawai M."/>
            <person name="Futagami T."/>
            <person name="Toyoda A."/>
            <person name="Takaki Y."/>
            <person name="Nishi S."/>
            <person name="Hori S."/>
            <person name="Arai W."/>
            <person name="Tsubouchi T."/>
            <person name="Morono Y."/>
            <person name="Uchiyama I."/>
            <person name="Ito T."/>
            <person name="Fujiyama A."/>
            <person name="Inagaki F."/>
            <person name="Takami H."/>
        </authorList>
    </citation>
    <scope>NUCLEOTIDE SEQUENCE</scope>
    <source>
        <strain evidence="1">Expedition CK06-06</strain>
    </source>
</reference>
<name>X0UMV0_9ZZZZ</name>
<dbReference type="AlphaFoldDB" id="X0UMV0"/>
<feature type="non-terminal residue" evidence="1">
    <location>
        <position position="263"/>
    </location>
</feature>
<feature type="non-terminal residue" evidence="1">
    <location>
        <position position="1"/>
    </location>
</feature>
<organism evidence="1">
    <name type="scientific">marine sediment metagenome</name>
    <dbReference type="NCBI Taxonomy" id="412755"/>
    <lineage>
        <taxon>unclassified sequences</taxon>
        <taxon>metagenomes</taxon>
        <taxon>ecological metagenomes</taxon>
    </lineage>
</organism>
<sequence length="263" mass="29237">YSGTSTFSGTANVTGILQIDGTAVTPSAAELNILDGVTGVTYDEIDWLDGVTGTIMAQGDAAGGDLTGTYPDPTIDAAKVDTAALYTTTGSQSGSLANGVPTEITMNAYSFFPNVYCLEAATSMQSVDDNTDSQIGRFALLQSAGDRAYDVQWRYVTASDPERWIFVAYSKVEDKIQHVWESGDHPFMQDPDEFPNPFTQFKDNPDYEIYLIDNKIWDKLKAKITRNDRVSRIILNEYEVDKVSIPIFKNRILVEYDEWEDRK</sequence>
<evidence type="ECO:0000313" key="1">
    <source>
        <dbReference type="EMBL" id="GAG07084.1"/>
    </source>
</evidence>